<dbReference type="InterPro" id="IPR050078">
    <property type="entry name" value="Ribosomal_L11_MeTrfase_PrmA"/>
</dbReference>
<dbReference type="GO" id="GO:0008168">
    <property type="term" value="F:methyltransferase activity"/>
    <property type="evidence" value="ECO:0007669"/>
    <property type="project" value="UniProtKB-KW"/>
</dbReference>
<keyword evidence="8" id="KW-1185">Reference proteome</keyword>
<dbReference type="HAMAP" id="MF_00735">
    <property type="entry name" value="Methyltr_PrmA"/>
    <property type="match status" value="1"/>
</dbReference>
<evidence type="ECO:0000256" key="3">
    <source>
        <dbReference type="ARBA" id="ARBA00022603"/>
    </source>
</evidence>
<organism evidence="7 8">
    <name type="scientific">Lacticaseibacillus pabuli</name>
    <dbReference type="NCBI Taxonomy" id="3025672"/>
    <lineage>
        <taxon>Bacteria</taxon>
        <taxon>Bacillati</taxon>
        <taxon>Bacillota</taxon>
        <taxon>Bacilli</taxon>
        <taxon>Lactobacillales</taxon>
        <taxon>Lactobacillaceae</taxon>
        <taxon>Lacticaseibacillus</taxon>
    </lineage>
</organism>
<dbReference type="Proteomes" id="UP001220377">
    <property type="component" value="Chromosome"/>
</dbReference>
<feature type="binding site" evidence="6">
    <location>
        <position position="233"/>
    </location>
    <ligand>
        <name>S-adenosyl-L-methionine</name>
        <dbReference type="ChEBI" id="CHEBI:59789"/>
    </ligand>
</feature>
<dbReference type="NCBIfam" id="TIGR00406">
    <property type="entry name" value="prmA"/>
    <property type="match status" value="1"/>
</dbReference>
<proteinExistence type="inferred from homology"/>
<protein>
    <recommendedName>
        <fullName evidence="6">Ribosomal protein L11 methyltransferase</fullName>
        <shortName evidence="6">L11 Mtase</shortName>
        <ecNumber evidence="6">2.1.1.-</ecNumber>
    </recommendedName>
</protein>
<keyword evidence="3 6" id="KW-0489">Methyltransferase</keyword>
<dbReference type="GO" id="GO:0032259">
    <property type="term" value="P:methylation"/>
    <property type="evidence" value="ECO:0007669"/>
    <property type="project" value="UniProtKB-KW"/>
</dbReference>
<comment type="function">
    <text evidence="6">Methylates ribosomal protein L11.</text>
</comment>
<dbReference type="PANTHER" id="PTHR43648:SF1">
    <property type="entry name" value="ELECTRON TRANSFER FLAVOPROTEIN BETA SUBUNIT LYSINE METHYLTRANSFERASE"/>
    <property type="match status" value="1"/>
</dbReference>
<evidence type="ECO:0000256" key="2">
    <source>
        <dbReference type="ARBA" id="ARBA00022490"/>
    </source>
</evidence>
<dbReference type="Pfam" id="PF06325">
    <property type="entry name" value="PrmA"/>
    <property type="match status" value="1"/>
</dbReference>
<dbReference type="CDD" id="cd02440">
    <property type="entry name" value="AdoMet_MTases"/>
    <property type="match status" value="1"/>
</dbReference>
<dbReference type="PANTHER" id="PTHR43648">
    <property type="entry name" value="ELECTRON TRANSFER FLAVOPROTEIN BETA SUBUNIT LYSINE METHYLTRANSFERASE"/>
    <property type="match status" value="1"/>
</dbReference>
<evidence type="ECO:0000256" key="1">
    <source>
        <dbReference type="ARBA" id="ARBA00009741"/>
    </source>
</evidence>
<evidence type="ECO:0000256" key="5">
    <source>
        <dbReference type="ARBA" id="ARBA00022691"/>
    </source>
</evidence>
<evidence type="ECO:0000256" key="6">
    <source>
        <dbReference type="HAMAP-Rule" id="MF_00735"/>
    </source>
</evidence>
<feature type="binding site" evidence="6">
    <location>
        <position position="146"/>
    </location>
    <ligand>
        <name>S-adenosyl-L-methionine</name>
        <dbReference type="ChEBI" id="CHEBI:59789"/>
    </ligand>
</feature>
<dbReference type="InterPro" id="IPR029063">
    <property type="entry name" value="SAM-dependent_MTases_sf"/>
</dbReference>
<evidence type="ECO:0000256" key="4">
    <source>
        <dbReference type="ARBA" id="ARBA00022679"/>
    </source>
</evidence>
<comment type="subcellular location">
    <subcellularLocation>
        <location evidence="6">Cytoplasm</location>
    </subcellularLocation>
</comment>
<dbReference type="PIRSF" id="PIRSF000401">
    <property type="entry name" value="RPL11_MTase"/>
    <property type="match status" value="1"/>
</dbReference>
<dbReference type="EMBL" id="CP117884">
    <property type="protein sequence ID" value="WDF83772.1"/>
    <property type="molecule type" value="Genomic_DNA"/>
</dbReference>
<dbReference type="EC" id="2.1.1.-" evidence="6"/>
<sequence>MEWQKLNVQTNSSANDVVSNVLMEAGAEGIQINDQSTGAHVAANEAIVTGFYPESVRMPELISTVTARVQGLTEFGFDTAEATVTTDSIDDAAWATAWEKYYHPVRLTRYLTVVPNWERIAPAQAGEIQLILDPGKAFGTGTHPSTRLTLGFLEQTIRGGERVLDVGTGSGILAVAAMRMGAKSVLATDLEDDAVVSARKNIALNPVDNITVIQSNLMTNVPADGQYDMILANMLPVALVPLIPQLRGRLATGGTFLLAGIIKAKAQLITDTLVANGFAVAEVHELGDWVALRAINAAEVD</sequence>
<dbReference type="SUPFAM" id="SSF53335">
    <property type="entry name" value="S-adenosyl-L-methionine-dependent methyltransferases"/>
    <property type="match status" value="1"/>
</dbReference>
<feature type="binding site" evidence="6">
    <location>
        <position position="189"/>
    </location>
    <ligand>
        <name>S-adenosyl-L-methionine</name>
        <dbReference type="ChEBI" id="CHEBI:59789"/>
    </ligand>
</feature>
<keyword evidence="5 6" id="KW-0949">S-adenosyl-L-methionine</keyword>
<dbReference type="Gene3D" id="3.40.50.150">
    <property type="entry name" value="Vaccinia Virus protein VP39"/>
    <property type="match status" value="1"/>
</dbReference>
<comment type="catalytic activity">
    <reaction evidence="6">
        <text>L-lysyl-[protein] + 3 S-adenosyl-L-methionine = N(6),N(6),N(6)-trimethyl-L-lysyl-[protein] + 3 S-adenosyl-L-homocysteine + 3 H(+)</text>
        <dbReference type="Rhea" id="RHEA:54192"/>
        <dbReference type="Rhea" id="RHEA-COMP:9752"/>
        <dbReference type="Rhea" id="RHEA-COMP:13826"/>
        <dbReference type="ChEBI" id="CHEBI:15378"/>
        <dbReference type="ChEBI" id="CHEBI:29969"/>
        <dbReference type="ChEBI" id="CHEBI:57856"/>
        <dbReference type="ChEBI" id="CHEBI:59789"/>
        <dbReference type="ChEBI" id="CHEBI:61961"/>
    </reaction>
</comment>
<keyword evidence="2 6" id="KW-0963">Cytoplasm</keyword>
<name>A0ABY7WUB7_9LACO</name>
<dbReference type="RefSeq" id="WP_274262172.1">
    <property type="nucleotide sequence ID" value="NZ_CP117884.1"/>
</dbReference>
<reference evidence="7 8" key="1">
    <citation type="submission" date="2023-02" db="EMBL/GenBank/DDBJ databases">
        <title>Genome sequence of Lacticaseibacillus sp. KACC 23028.</title>
        <authorList>
            <person name="Kim S."/>
            <person name="Heo J."/>
            <person name="Kwon S.-W."/>
        </authorList>
    </citation>
    <scope>NUCLEOTIDE SEQUENCE [LARGE SCALE GENOMIC DNA]</scope>
    <source>
        <strain evidence="7 8">KACC 23028</strain>
    </source>
</reference>
<feature type="binding site" evidence="6">
    <location>
        <position position="167"/>
    </location>
    <ligand>
        <name>S-adenosyl-L-methionine</name>
        <dbReference type="ChEBI" id="CHEBI:59789"/>
    </ligand>
</feature>
<evidence type="ECO:0000313" key="7">
    <source>
        <dbReference type="EMBL" id="WDF83772.1"/>
    </source>
</evidence>
<keyword evidence="4 6" id="KW-0808">Transferase</keyword>
<accession>A0ABY7WUB7</accession>
<dbReference type="GO" id="GO:0005840">
    <property type="term" value="C:ribosome"/>
    <property type="evidence" value="ECO:0007669"/>
    <property type="project" value="UniProtKB-KW"/>
</dbReference>
<evidence type="ECO:0000313" key="8">
    <source>
        <dbReference type="Proteomes" id="UP001220377"/>
    </source>
</evidence>
<keyword evidence="7" id="KW-0687">Ribonucleoprotein</keyword>
<gene>
    <name evidence="6 7" type="primary">prmA</name>
    <name evidence="7" type="ORF">PQ472_05915</name>
</gene>
<keyword evidence="7" id="KW-0689">Ribosomal protein</keyword>
<comment type="similarity">
    <text evidence="1 6">Belongs to the methyltransferase superfamily. PrmA family.</text>
</comment>
<dbReference type="InterPro" id="IPR004498">
    <property type="entry name" value="Ribosomal_PrmA_MeTrfase"/>
</dbReference>